<keyword evidence="3" id="KW-1185">Reference proteome</keyword>
<comment type="caution">
    <text evidence="2">The sequence shown here is derived from an EMBL/GenBank/DDBJ whole genome shotgun (WGS) entry which is preliminary data.</text>
</comment>
<reference evidence="2" key="1">
    <citation type="journal article" date="2020" name="Fungal Divers.">
        <title>Resolving the Mortierellaceae phylogeny through synthesis of multi-gene phylogenetics and phylogenomics.</title>
        <authorList>
            <person name="Vandepol N."/>
            <person name="Liber J."/>
            <person name="Desiro A."/>
            <person name="Na H."/>
            <person name="Kennedy M."/>
            <person name="Barry K."/>
            <person name="Grigoriev I.V."/>
            <person name="Miller A.N."/>
            <person name="O'Donnell K."/>
            <person name="Stajich J.E."/>
            <person name="Bonito G."/>
        </authorList>
    </citation>
    <scope>NUCLEOTIDE SEQUENCE</scope>
    <source>
        <strain evidence="2">NRRL 6426</strain>
    </source>
</reference>
<accession>A0A9P5RPJ0</accession>
<sequence>MSNPSETTLGDASPNRPGILRNPSHHIQQQQQQQHSQPQLETVISGLNEKQELDEDGSEETSSEHGTYEDAVSGRW</sequence>
<proteinExistence type="predicted"/>
<gene>
    <name evidence="2" type="ORF">BG015_001659</name>
</gene>
<dbReference type="Proteomes" id="UP000748756">
    <property type="component" value="Unassembled WGS sequence"/>
</dbReference>
<organism evidence="2 3">
    <name type="scientific">Linnemannia schmuckeri</name>
    <dbReference type="NCBI Taxonomy" id="64567"/>
    <lineage>
        <taxon>Eukaryota</taxon>
        <taxon>Fungi</taxon>
        <taxon>Fungi incertae sedis</taxon>
        <taxon>Mucoromycota</taxon>
        <taxon>Mortierellomycotina</taxon>
        <taxon>Mortierellomycetes</taxon>
        <taxon>Mortierellales</taxon>
        <taxon>Mortierellaceae</taxon>
        <taxon>Linnemannia</taxon>
    </lineage>
</organism>
<dbReference type="EMBL" id="JAAAUQ010001303">
    <property type="protein sequence ID" value="KAF9140443.1"/>
    <property type="molecule type" value="Genomic_DNA"/>
</dbReference>
<feature type="compositionally biased region" description="Acidic residues" evidence="1">
    <location>
        <begin position="52"/>
        <end position="61"/>
    </location>
</feature>
<feature type="region of interest" description="Disordered" evidence="1">
    <location>
        <begin position="1"/>
        <end position="76"/>
    </location>
</feature>
<dbReference type="AlphaFoldDB" id="A0A9P5RPJ0"/>
<evidence type="ECO:0000313" key="2">
    <source>
        <dbReference type="EMBL" id="KAF9140443.1"/>
    </source>
</evidence>
<feature type="compositionally biased region" description="Low complexity" evidence="1">
    <location>
        <begin position="25"/>
        <end position="39"/>
    </location>
</feature>
<feature type="non-terminal residue" evidence="2">
    <location>
        <position position="76"/>
    </location>
</feature>
<feature type="compositionally biased region" description="Polar residues" evidence="1">
    <location>
        <begin position="1"/>
        <end position="10"/>
    </location>
</feature>
<protein>
    <submittedName>
        <fullName evidence="2">Uncharacterized protein</fullName>
    </submittedName>
</protein>
<name>A0A9P5RPJ0_9FUNG</name>
<evidence type="ECO:0000313" key="3">
    <source>
        <dbReference type="Proteomes" id="UP000748756"/>
    </source>
</evidence>
<evidence type="ECO:0000256" key="1">
    <source>
        <dbReference type="SAM" id="MobiDB-lite"/>
    </source>
</evidence>